<dbReference type="EMBL" id="MAQE01000001">
    <property type="protein sequence ID" value="OBY53900.1"/>
    <property type="molecule type" value="Genomic_DNA"/>
</dbReference>
<dbReference type="PANTHER" id="PTHR32309">
    <property type="entry name" value="TYROSINE-PROTEIN KINASE"/>
    <property type="match status" value="1"/>
</dbReference>
<keyword evidence="14" id="KW-0175">Coiled coil</keyword>
<reference evidence="19 20" key="1">
    <citation type="submission" date="2016-06" db="EMBL/GenBank/DDBJ databases">
        <title>Simultaneous identification of Haemophilus influenzae and Haemophilus haemolyticus using TaqMan real-time PCR.</title>
        <authorList>
            <person name="Price E.P."/>
            <person name="Sarovich D.S."/>
            <person name="Harris T."/>
            <person name="Spargo J.C."/>
            <person name="Nosworthy E."/>
            <person name="Beissbarth J."/>
            <person name="Smith-Vaughan H."/>
        </authorList>
    </citation>
    <scope>NUCLEOTIDE SEQUENCE [LARGE SCALE GENOMIC DNA]</scope>
    <source>
        <strain evidence="19 20">ATCC 7901</strain>
    </source>
</reference>
<evidence type="ECO:0000256" key="11">
    <source>
        <dbReference type="ARBA" id="ARBA00023136"/>
    </source>
</evidence>
<keyword evidence="8" id="KW-0418">Kinase</keyword>
<dbReference type="Gene3D" id="3.40.50.300">
    <property type="entry name" value="P-loop containing nucleotide triphosphate hydrolases"/>
    <property type="match status" value="1"/>
</dbReference>
<evidence type="ECO:0000256" key="3">
    <source>
        <dbReference type="ARBA" id="ARBA00022475"/>
    </source>
</evidence>
<evidence type="ECO:0000256" key="8">
    <source>
        <dbReference type="ARBA" id="ARBA00022777"/>
    </source>
</evidence>
<comment type="catalytic activity">
    <reaction evidence="13">
        <text>L-tyrosyl-[protein] + ATP = O-phospho-L-tyrosyl-[protein] + ADP + H(+)</text>
        <dbReference type="Rhea" id="RHEA:10596"/>
        <dbReference type="Rhea" id="RHEA-COMP:10136"/>
        <dbReference type="Rhea" id="RHEA-COMP:20101"/>
        <dbReference type="ChEBI" id="CHEBI:15378"/>
        <dbReference type="ChEBI" id="CHEBI:30616"/>
        <dbReference type="ChEBI" id="CHEBI:46858"/>
        <dbReference type="ChEBI" id="CHEBI:61978"/>
        <dbReference type="ChEBI" id="CHEBI:456216"/>
    </reaction>
</comment>
<dbReference type="AlphaFoldDB" id="A0AAP7H1F9"/>
<evidence type="ECO:0000259" key="17">
    <source>
        <dbReference type="Pfam" id="PF13614"/>
    </source>
</evidence>
<evidence type="ECO:0000256" key="12">
    <source>
        <dbReference type="ARBA" id="ARBA00023137"/>
    </source>
</evidence>
<dbReference type="Pfam" id="PF23607">
    <property type="entry name" value="WZC_N"/>
    <property type="match status" value="1"/>
</dbReference>
<evidence type="ECO:0000313" key="19">
    <source>
        <dbReference type="EMBL" id="OBY53900.1"/>
    </source>
</evidence>
<evidence type="ECO:0000256" key="5">
    <source>
        <dbReference type="ARBA" id="ARBA00022679"/>
    </source>
</evidence>
<evidence type="ECO:0000256" key="6">
    <source>
        <dbReference type="ARBA" id="ARBA00022692"/>
    </source>
</evidence>
<keyword evidence="12" id="KW-0829">Tyrosine-protein kinase</keyword>
<dbReference type="Pfam" id="PF02706">
    <property type="entry name" value="Wzz"/>
    <property type="match status" value="1"/>
</dbReference>
<keyword evidence="6 15" id="KW-0812">Transmembrane</keyword>
<feature type="domain" description="Polysaccharide chain length determinant N-terminal" evidence="16">
    <location>
        <begin position="10"/>
        <end position="97"/>
    </location>
</feature>
<protein>
    <submittedName>
        <fullName evidence="19">Polysaccharide biosynthesis protein GumC</fullName>
    </submittedName>
</protein>
<keyword evidence="5" id="KW-0808">Transferase</keyword>
<name>A0AAP7H1F9_AGGAP</name>
<evidence type="ECO:0000256" key="2">
    <source>
        <dbReference type="ARBA" id="ARBA00008883"/>
    </source>
</evidence>
<keyword evidence="9" id="KW-0067">ATP-binding</keyword>
<evidence type="ECO:0000259" key="18">
    <source>
        <dbReference type="Pfam" id="PF13807"/>
    </source>
</evidence>
<evidence type="ECO:0000256" key="14">
    <source>
        <dbReference type="SAM" id="Coils"/>
    </source>
</evidence>
<accession>A0AAP7H1F9</accession>
<dbReference type="NCBIfam" id="TIGR01007">
    <property type="entry name" value="eps_fam"/>
    <property type="match status" value="1"/>
</dbReference>
<feature type="transmembrane region" description="Helical" evidence="15">
    <location>
        <begin position="417"/>
        <end position="441"/>
    </location>
</feature>
<keyword evidence="7" id="KW-0547">Nucleotide-binding</keyword>
<evidence type="ECO:0000256" key="9">
    <source>
        <dbReference type="ARBA" id="ARBA00022840"/>
    </source>
</evidence>
<dbReference type="SUPFAM" id="SSF52540">
    <property type="entry name" value="P-loop containing nucleoside triphosphate hydrolases"/>
    <property type="match status" value="1"/>
</dbReference>
<dbReference type="GO" id="GO:0005524">
    <property type="term" value="F:ATP binding"/>
    <property type="evidence" value="ECO:0007669"/>
    <property type="project" value="UniProtKB-KW"/>
</dbReference>
<dbReference type="FunFam" id="3.40.50.300:FF:000527">
    <property type="entry name" value="Tyrosine-protein kinase etk"/>
    <property type="match status" value="1"/>
</dbReference>
<dbReference type="Pfam" id="PF13614">
    <property type="entry name" value="AAA_31"/>
    <property type="match status" value="1"/>
</dbReference>
<dbReference type="InterPro" id="IPR005702">
    <property type="entry name" value="Wzc-like_C"/>
</dbReference>
<feature type="domain" description="AAA" evidence="17">
    <location>
        <begin position="529"/>
        <end position="641"/>
    </location>
</feature>
<dbReference type="GO" id="GO:0005886">
    <property type="term" value="C:plasma membrane"/>
    <property type="evidence" value="ECO:0007669"/>
    <property type="project" value="UniProtKB-SubCell"/>
</dbReference>
<keyword evidence="10 15" id="KW-1133">Transmembrane helix</keyword>
<feature type="domain" description="Tyrosine-protein kinase G-rich" evidence="18">
    <location>
        <begin position="359"/>
        <end position="438"/>
    </location>
</feature>
<comment type="subcellular location">
    <subcellularLocation>
        <location evidence="1">Cell inner membrane</location>
        <topology evidence="1">Multi-pass membrane protein</topology>
    </subcellularLocation>
</comment>
<evidence type="ECO:0000256" key="10">
    <source>
        <dbReference type="ARBA" id="ARBA00022989"/>
    </source>
</evidence>
<dbReference type="GO" id="GO:0004713">
    <property type="term" value="F:protein tyrosine kinase activity"/>
    <property type="evidence" value="ECO:0007669"/>
    <property type="project" value="UniProtKB-KW"/>
</dbReference>
<dbReference type="InterPro" id="IPR032807">
    <property type="entry name" value="GNVR"/>
</dbReference>
<evidence type="ECO:0000313" key="20">
    <source>
        <dbReference type="Proteomes" id="UP000092746"/>
    </source>
</evidence>
<evidence type="ECO:0000256" key="13">
    <source>
        <dbReference type="ARBA" id="ARBA00053015"/>
    </source>
</evidence>
<evidence type="ECO:0000256" key="4">
    <source>
        <dbReference type="ARBA" id="ARBA00022519"/>
    </source>
</evidence>
<gene>
    <name evidence="19" type="ORF">BBB52_00125</name>
</gene>
<organism evidence="19 20">
    <name type="scientific">Aggregatibacter aphrophilus</name>
    <name type="common">Haemophilus aphrophilus</name>
    <dbReference type="NCBI Taxonomy" id="732"/>
    <lineage>
        <taxon>Bacteria</taxon>
        <taxon>Pseudomonadati</taxon>
        <taxon>Pseudomonadota</taxon>
        <taxon>Gammaproteobacteria</taxon>
        <taxon>Pasteurellales</taxon>
        <taxon>Pasteurellaceae</taxon>
        <taxon>Aggregatibacter</taxon>
    </lineage>
</organism>
<dbReference type="PANTHER" id="PTHR32309:SF32">
    <property type="entry name" value="TYROSINE-PROTEIN KINASE ETK-RELATED"/>
    <property type="match status" value="1"/>
</dbReference>
<comment type="caution">
    <text evidence="19">The sequence shown here is derived from an EMBL/GenBank/DDBJ whole genome shotgun (WGS) entry which is preliminary data.</text>
</comment>
<evidence type="ECO:0000256" key="7">
    <source>
        <dbReference type="ARBA" id="ARBA00022741"/>
    </source>
</evidence>
<dbReference type="Pfam" id="PF13807">
    <property type="entry name" value="GNVR"/>
    <property type="match status" value="1"/>
</dbReference>
<evidence type="ECO:0000256" key="1">
    <source>
        <dbReference type="ARBA" id="ARBA00004429"/>
    </source>
</evidence>
<evidence type="ECO:0000256" key="15">
    <source>
        <dbReference type="SAM" id="Phobius"/>
    </source>
</evidence>
<dbReference type="InterPro" id="IPR003856">
    <property type="entry name" value="LPS_length_determ_N"/>
</dbReference>
<evidence type="ECO:0000259" key="16">
    <source>
        <dbReference type="Pfam" id="PF02706"/>
    </source>
</evidence>
<dbReference type="InterPro" id="IPR025669">
    <property type="entry name" value="AAA_dom"/>
</dbReference>
<keyword evidence="11 15" id="KW-0472">Membrane</keyword>
<dbReference type="GO" id="GO:0042802">
    <property type="term" value="F:identical protein binding"/>
    <property type="evidence" value="ECO:0007669"/>
    <property type="project" value="UniProtKB-ARBA"/>
</dbReference>
<sequence length="705" mass="77642">MMSKKQNDVIDLSKLLAVFWDRKRTIISTTLLFVVLGVAYAILAPSIYTANASVQVEAKYTGGALKDLSTMFEQESSAGTEIAVIKSRAILTGAVEDLNLSTQITPVYTIPFISKGWEKLTGETPELSMAYFIPKQNEEDKFTLEIGANADEYRLSNGDGKVIVEGKVGQAYDNEDVKIQVTALKGDPGKRFTVEKLNELEIVAELQKKLAVEEQGKQTGVISLTLNGEDKDYIADVLRAITESYIRHSTARNSAEAEKSLSFLRNRLPEVRERLAKSENALNEYRQKTSSLDLGLEAKSILETMVQLEEDLNALTIKESEISQRFKKGHPTYMALLEQRKVLQKEKARLAKEMESLPETQKEVVRLTRDFESDQEIYIQLQNKIQELDVIRAGAVSNVRILDKAQVMPDPIAPRKLLVLVFAIILGSMVGGAIVSVRFLLHKGIKTTDEIDEIGVPVYATVPYAHKQIALSRGKAAKKAKELQIPNLLSARFPDDLSAEALRGLRTDVQHLLTQAKNNRVMFSSIGTGAGKSFIAANLANLSAQTGKKVLLIDADLRRGYLHDALGVSNQNGLSDLLAQGTAIDQTVQIAAENLHAITRGAMSQAPSELLASPRFTQLLEWASANYDVVIVSAPPVLAVTDAAVIGCNVGTVLLVARFEQTTPKEIEVSRQRFINAGVTISGIIFNGIKPRAVNRDDYFHRYYG</sequence>
<dbReference type="InterPro" id="IPR050445">
    <property type="entry name" value="Bact_polysacc_biosynth/exp"/>
</dbReference>
<proteinExistence type="inferred from homology"/>
<comment type="similarity">
    <text evidence="2">Belongs to the etk/wzc family.</text>
</comment>
<dbReference type="InterPro" id="IPR027417">
    <property type="entry name" value="P-loop_NTPase"/>
</dbReference>
<feature type="coiled-coil region" evidence="14">
    <location>
        <begin position="261"/>
        <end position="353"/>
    </location>
</feature>
<dbReference type="CDD" id="cd05387">
    <property type="entry name" value="BY-kinase"/>
    <property type="match status" value="1"/>
</dbReference>
<keyword evidence="4" id="KW-0997">Cell inner membrane</keyword>
<keyword evidence="3" id="KW-1003">Cell membrane</keyword>
<dbReference type="Proteomes" id="UP000092746">
    <property type="component" value="Unassembled WGS sequence"/>
</dbReference>